<evidence type="ECO:0000313" key="2">
    <source>
        <dbReference type="Proteomes" id="UP000007807"/>
    </source>
</evidence>
<keyword evidence="2" id="KW-1185">Reference proteome</keyword>
<dbReference type="EMBL" id="CP002565">
    <property type="protein sequence ID" value="AEB69624.1"/>
    <property type="molecule type" value="Genomic_DNA"/>
</dbReference>
<protein>
    <submittedName>
        <fullName evidence="1">Crispr-associated protein, Csa1 family</fullName>
    </submittedName>
</protein>
<dbReference type="Proteomes" id="UP000007807">
    <property type="component" value="Chromosome"/>
</dbReference>
<dbReference type="KEGG" id="mcj:MCON_3375"/>
<dbReference type="STRING" id="990316.MCON_3375"/>
<reference evidence="1 2" key="1">
    <citation type="journal article" date="2011" name="J. Bacteriol.">
        <title>Complete genome sequence of Methanosaeta concilii, a specialist in aceticlastic methanogenesis.</title>
        <authorList>
            <person name="Barber R.D."/>
            <person name="Zhang L."/>
            <person name="Harnack M."/>
            <person name="Olson M.V."/>
            <person name="Kaul R."/>
            <person name="Ingram-Smith C."/>
            <person name="Smith K.S."/>
        </authorList>
    </citation>
    <scope>NUCLEOTIDE SEQUENCE [LARGE SCALE GENOMIC DNA]</scope>
    <source>
        <strain evidence="2">ATCC 5969 / DSM 3671 / JCM 10134 / NBRC 103675 / OCM 69 / GP-6</strain>
    </source>
</reference>
<dbReference type="InterPro" id="IPR009260">
    <property type="entry name" value="CRISPR-ass_Csa1"/>
</dbReference>
<dbReference type="NCBIfam" id="TIGR01896">
    <property type="entry name" value="cas_AF1879"/>
    <property type="match status" value="1"/>
</dbReference>
<dbReference type="GeneID" id="10462588"/>
<sequence>MYFFSEEERKYLLKKLIPSTRERGIAEDLRGWNWHCSELSPPHDILMPVWEVSDRYCETGRDTYLRHVQKVSVPASEEMVAGRIYHQAMAELYPTAKRLIYKEGMSICAELPGILMERLDDAIVEANEQLSQTKFSPSAEAGQSVSDNLRKLWSFEVSRIVSSIFAYLAKYKYLSDDSLINHALPFVVEHKLDGKYLGLSRNLSADAINMGGMLICDLKTGQKRDFHRLSATGYALVYESLYEVPINIGCTVYLSFPKNHPTPHIERDFFIISDEVRQWFIEERDSKQDLIFYERDPGRCPNPGSCRYREFCF</sequence>
<proteinExistence type="predicted"/>
<dbReference type="Pfam" id="PF06023">
    <property type="entry name" value="Csa1"/>
    <property type="match status" value="1"/>
</dbReference>
<name>F4BVL1_METSG</name>
<dbReference type="AlphaFoldDB" id="F4BVL1"/>
<evidence type="ECO:0000313" key="1">
    <source>
        <dbReference type="EMBL" id="AEB69624.1"/>
    </source>
</evidence>
<organism evidence="1 2">
    <name type="scientific">Methanothrix soehngenii (strain ATCC 5969 / DSM 3671 / JCM 10134 / NBRC 103675 / OCM 69 / GP-6)</name>
    <name type="common">Methanosaeta concilii</name>
    <dbReference type="NCBI Taxonomy" id="990316"/>
    <lineage>
        <taxon>Archaea</taxon>
        <taxon>Methanobacteriati</taxon>
        <taxon>Methanobacteriota</taxon>
        <taxon>Stenosarchaea group</taxon>
        <taxon>Methanomicrobia</taxon>
        <taxon>Methanotrichales</taxon>
        <taxon>Methanotrichaceae</taxon>
        <taxon>Methanothrix</taxon>
    </lineage>
</organism>
<dbReference type="HOGENOM" id="CLU_905009_0_0_2"/>
<dbReference type="InParanoid" id="F4BVL1"/>
<dbReference type="OrthoDB" id="19284at2157"/>
<gene>
    <name evidence="1" type="primary">csa1</name>
    <name evidence="1" type="ordered locus">MCON_3375</name>
</gene>
<dbReference type="RefSeq" id="WP_013720636.1">
    <property type="nucleotide sequence ID" value="NC_015416.1"/>
</dbReference>
<accession>F4BVL1</accession>